<proteinExistence type="predicted"/>
<feature type="chain" id="PRO_5009119195" description="SPOR domain-containing protein" evidence="2">
    <location>
        <begin position="28"/>
        <end position="846"/>
    </location>
</feature>
<feature type="region of interest" description="Disordered" evidence="1">
    <location>
        <begin position="377"/>
        <end position="408"/>
    </location>
</feature>
<dbReference type="EMBL" id="LVJZ01000003">
    <property type="protein sequence ID" value="ODB98046.1"/>
    <property type="molecule type" value="Genomic_DNA"/>
</dbReference>
<evidence type="ECO:0000256" key="2">
    <source>
        <dbReference type="SAM" id="SignalP"/>
    </source>
</evidence>
<name>A0A1E2UTH4_9GAMM</name>
<dbReference type="STRING" id="1818881.A3196_15540"/>
<organism evidence="3 4">
    <name type="scientific">Candidatus Thiodiazotropha endoloripes</name>
    <dbReference type="NCBI Taxonomy" id="1818881"/>
    <lineage>
        <taxon>Bacteria</taxon>
        <taxon>Pseudomonadati</taxon>
        <taxon>Pseudomonadota</taxon>
        <taxon>Gammaproteobacteria</taxon>
        <taxon>Chromatiales</taxon>
        <taxon>Sedimenticolaceae</taxon>
        <taxon>Candidatus Thiodiazotropha</taxon>
    </lineage>
</organism>
<reference evidence="3 4" key="1">
    <citation type="submission" date="2016-03" db="EMBL/GenBank/DDBJ databases">
        <title>Chemosynthetic sulphur-oxidizing symbionts of marine invertebrate animals are capable of nitrogen fixation.</title>
        <authorList>
            <person name="Petersen J.M."/>
            <person name="Kemper A."/>
            <person name="Gruber-Vodicka H."/>
            <person name="Cardini U."/>
            <person name="Geest Mvander."/>
            <person name="Kleiner M."/>
            <person name="Bulgheresi S."/>
            <person name="Fussmann M."/>
            <person name="Herbold C."/>
            <person name="Seah B.K.B."/>
            <person name="Antony C.Paul."/>
            <person name="Liu D."/>
            <person name="Belitz A."/>
            <person name="Weber M."/>
        </authorList>
    </citation>
    <scope>NUCLEOTIDE SEQUENCE [LARGE SCALE GENOMIC DNA]</scope>
    <source>
        <strain evidence="3">G_D</strain>
    </source>
</reference>
<protein>
    <recommendedName>
        <fullName evidence="5">SPOR domain-containing protein</fullName>
    </recommendedName>
</protein>
<dbReference type="SUPFAM" id="SSF48452">
    <property type="entry name" value="TPR-like"/>
    <property type="match status" value="1"/>
</dbReference>
<keyword evidence="4" id="KW-1185">Reference proteome</keyword>
<keyword evidence="2" id="KW-0732">Signal</keyword>
<dbReference type="Gene3D" id="1.25.40.10">
    <property type="entry name" value="Tetratricopeptide repeat domain"/>
    <property type="match status" value="1"/>
</dbReference>
<evidence type="ECO:0008006" key="5">
    <source>
        <dbReference type="Google" id="ProtNLM"/>
    </source>
</evidence>
<feature type="signal peptide" evidence="2">
    <location>
        <begin position="1"/>
        <end position="27"/>
    </location>
</feature>
<accession>A0A1E2UTH4</accession>
<dbReference type="SUPFAM" id="SSF56935">
    <property type="entry name" value="Porins"/>
    <property type="match status" value="1"/>
</dbReference>
<sequence>MQLKVQSRVYFWLLSIVLLLLNTQSQAASRILDRIEIDSEAGANVIAVHFNVPVRYVSHLINESNSELGVQVRVGQTTDEQLGATTEQDQDGELDQEDQLTWSPSAAIPLDKVVFQGSRLGTSTLLVSFATPVRDVKIRQGRDFYVMEFVLPEQVKRSSGFGQARLKTLQTEVPEMKAPLSVKSLPLVIYVLNLGVQSEPVDYEEMPPVPIGENQLLYSTKGEIEGNPIYRLRLGFFRTKQDAKRQLEAVKSFYPNAWIDTADIVERRQAFFERGLEPGLDGQYMEEPELANVDPRITKMMEMIRRTITAGDYAKAVRLLEALLEEPDNIYTQEALELLGLSRERNGQIAHAKGEYRLYLEKYPEGEDAERVTQRLLGLETAPQRPKETLRKRPKPGEPGSEEEGEKAIWDVYGSFSQNYRRDKIDSPFVEDEDSISRSEIESFVDFNARRRSEEYDMRMKITGSYISDLLDDGENDTTLSDAYIDVEHLDSRTSAKFGRQRLRSSGILNRFDGLVLGYELTPDINIRASAGLPVERSRDTFLHEHKQFAGISGDFSSIFENWDASLFIVEQRVDGLVDRRAVGGEVRYYDPQKSMFSLVDYDIFHKELGIFMLQTNWRLENKTSLYLNLDYRTSPILMTSNALSGQSDPDTFLPIGSVEELQDFYSDDEIYDLAQDRTAKSSSISFGVTHPFSDTLQLSGDFTASKTGETPASGGVLATEATDTEFFYSFQVIKNDLLKQGDIGVFTLRYSDSDTSDTYRIGVSSRYPITNAWRVNPRLDVSYRENKENEGTRFTVSPFLRMDYRLRKDFTFELEGGLNWFEEDDGTEVTNFTDYFFYAGYRWDF</sequence>
<comment type="caution">
    <text evidence="3">The sequence shown here is derived from an EMBL/GenBank/DDBJ whole genome shotgun (WGS) entry which is preliminary data.</text>
</comment>
<evidence type="ECO:0000313" key="3">
    <source>
        <dbReference type="EMBL" id="ODB98046.1"/>
    </source>
</evidence>
<dbReference type="AlphaFoldDB" id="A0A1E2UTH4"/>
<evidence type="ECO:0000313" key="4">
    <source>
        <dbReference type="Proteomes" id="UP000094849"/>
    </source>
</evidence>
<evidence type="ECO:0000256" key="1">
    <source>
        <dbReference type="SAM" id="MobiDB-lite"/>
    </source>
</evidence>
<dbReference type="Proteomes" id="UP000094849">
    <property type="component" value="Unassembled WGS sequence"/>
</dbReference>
<dbReference type="InterPro" id="IPR011990">
    <property type="entry name" value="TPR-like_helical_dom_sf"/>
</dbReference>
<gene>
    <name evidence="3" type="ORF">A3196_15540</name>
</gene>
<dbReference type="RefSeq" id="WP_069024709.1">
    <property type="nucleotide sequence ID" value="NZ_LVJZ01000003.1"/>
</dbReference>